<evidence type="ECO:0000313" key="3">
    <source>
        <dbReference type="Proteomes" id="UP000499080"/>
    </source>
</evidence>
<protein>
    <submittedName>
        <fullName evidence="2">Uncharacterized protein</fullName>
    </submittedName>
</protein>
<reference evidence="2 3" key="1">
    <citation type="journal article" date="2019" name="Sci. Rep.">
        <title>Orb-weaving spider Araneus ventricosus genome elucidates the spidroin gene catalogue.</title>
        <authorList>
            <person name="Kono N."/>
            <person name="Nakamura H."/>
            <person name="Ohtoshi R."/>
            <person name="Moran D.A.P."/>
            <person name="Shinohara A."/>
            <person name="Yoshida Y."/>
            <person name="Fujiwara M."/>
            <person name="Mori M."/>
            <person name="Tomita M."/>
            <person name="Arakawa K."/>
        </authorList>
    </citation>
    <scope>NUCLEOTIDE SEQUENCE [LARGE SCALE GENOMIC DNA]</scope>
</reference>
<keyword evidence="3" id="KW-1185">Reference proteome</keyword>
<gene>
    <name evidence="2" type="ORF">AVEN_135019_1</name>
</gene>
<feature type="region of interest" description="Disordered" evidence="1">
    <location>
        <begin position="57"/>
        <end position="94"/>
    </location>
</feature>
<name>A0A4Y2G4L5_ARAVE</name>
<dbReference type="AlphaFoldDB" id="A0A4Y2G4L5"/>
<evidence type="ECO:0000313" key="2">
    <source>
        <dbReference type="EMBL" id="GBM48650.1"/>
    </source>
</evidence>
<organism evidence="2 3">
    <name type="scientific">Araneus ventricosus</name>
    <name type="common">Orbweaver spider</name>
    <name type="synonym">Epeira ventricosa</name>
    <dbReference type="NCBI Taxonomy" id="182803"/>
    <lineage>
        <taxon>Eukaryota</taxon>
        <taxon>Metazoa</taxon>
        <taxon>Ecdysozoa</taxon>
        <taxon>Arthropoda</taxon>
        <taxon>Chelicerata</taxon>
        <taxon>Arachnida</taxon>
        <taxon>Araneae</taxon>
        <taxon>Araneomorphae</taxon>
        <taxon>Entelegynae</taxon>
        <taxon>Araneoidea</taxon>
        <taxon>Araneidae</taxon>
        <taxon>Araneus</taxon>
    </lineage>
</organism>
<dbReference type="Proteomes" id="UP000499080">
    <property type="component" value="Unassembled WGS sequence"/>
</dbReference>
<comment type="caution">
    <text evidence="2">The sequence shown here is derived from an EMBL/GenBank/DDBJ whole genome shotgun (WGS) entry which is preliminary data.</text>
</comment>
<proteinExistence type="predicted"/>
<sequence>MDGLRQGNVLSSVMISHPVPLLLQIKKSDPSTCRPCSSSSSWSPWWCAPWLSGPITMATTTTDMPRPPTPATTEPQPTTTGGRSRQLLLRTQEK</sequence>
<dbReference type="EMBL" id="BGPR01001222">
    <property type="protein sequence ID" value="GBM48650.1"/>
    <property type="molecule type" value="Genomic_DNA"/>
</dbReference>
<accession>A0A4Y2G4L5</accession>
<feature type="compositionally biased region" description="Low complexity" evidence="1">
    <location>
        <begin position="71"/>
        <end position="80"/>
    </location>
</feature>
<evidence type="ECO:0000256" key="1">
    <source>
        <dbReference type="SAM" id="MobiDB-lite"/>
    </source>
</evidence>